<dbReference type="Proteomes" id="UP001189773">
    <property type="component" value="Unassembled WGS sequence"/>
</dbReference>
<evidence type="ECO:0000256" key="1">
    <source>
        <dbReference type="SAM" id="MobiDB-lite"/>
    </source>
</evidence>
<evidence type="ECO:0000313" key="2">
    <source>
        <dbReference type="EMBL" id="CAJ0790095.1"/>
    </source>
</evidence>
<protein>
    <submittedName>
        <fullName evidence="2">Uncharacterized protein</fullName>
    </submittedName>
</protein>
<sequence length="70" mass="7741">MRVLLVELLGFIPARFSVDIGSKTGYRYGRTGALRMAVPNPRKRWLTVPPRTRKRQSPAIGGASFEPGSV</sequence>
<reference evidence="2 5" key="1">
    <citation type="submission" date="2023-07" db="EMBL/GenBank/DDBJ databases">
        <authorList>
            <person name="Peeters C."/>
        </authorList>
    </citation>
    <scope>NUCLEOTIDE SEQUENCE</scope>
    <source>
        <strain evidence="3 5">LMG 18095</strain>
        <strain evidence="2">R-77560</strain>
    </source>
</reference>
<dbReference type="EMBL" id="CATZAZ010000003">
    <property type="protein sequence ID" value="CAJ0790095.1"/>
    <property type="molecule type" value="Genomic_DNA"/>
</dbReference>
<organism evidence="2 4">
    <name type="scientific">Ralstonia thomasii</name>
    <dbReference type="NCBI Taxonomy" id="3058596"/>
    <lineage>
        <taxon>Bacteria</taxon>
        <taxon>Pseudomonadati</taxon>
        <taxon>Pseudomonadota</taxon>
        <taxon>Betaproteobacteria</taxon>
        <taxon>Burkholderiales</taxon>
        <taxon>Burkholderiaceae</taxon>
        <taxon>Ralstonia</taxon>
    </lineage>
</organism>
<evidence type="ECO:0000313" key="3">
    <source>
        <dbReference type="EMBL" id="CAJ0793281.1"/>
    </source>
</evidence>
<dbReference type="AlphaFoldDB" id="A0AAD2BP34"/>
<proteinExistence type="predicted"/>
<evidence type="ECO:0000313" key="5">
    <source>
        <dbReference type="Proteomes" id="UP001189773"/>
    </source>
</evidence>
<feature type="region of interest" description="Disordered" evidence="1">
    <location>
        <begin position="49"/>
        <end position="70"/>
    </location>
</feature>
<evidence type="ECO:0000313" key="4">
    <source>
        <dbReference type="Proteomes" id="UP001189756"/>
    </source>
</evidence>
<keyword evidence="5" id="KW-1185">Reference proteome</keyword>
<dbReference type="Proteomes" id="UP001189756">
    <property type="component" value="Unassembled WGS sequence"/>
</dbReference>
<name>A0AAD2BP34_9RALS</name>
<comment type="caution">
    <text evidence="2">The sequence shown here is derived from an EMBL/GenBank/DDBJ whole genome shotgun (WGS) entry which is preliminary data.</text>
</comment>
<dbReference type="EMBL" id="CATZAR010000005">
    <property type="protein sequence ID" value="CAJ0793281.1"/>
    <property type="molecule type" value="Genomic_DNA"/>
</dbReference>
<gene>
    <name evidence="3" type="ORF">LMG18095_02439</name>
    <name evidence="2" type="ORF">R77560_01959</name>
</gene>
<accession>A0AAD2BP34</accession>